<dbReference type="AlphaFoldDB" id="A0AAE1PRG5"/>
<comment type="caution">
    <text evidence="1">The sequence shown here is derived from an EMBL/GenBank/DDBJ whole genome shotgun (WGS) entry which is preliminary data.</text>
</comment>
<dbReference type="EMBL" id="JAWZYT010001449">
    <property type="protein sequence ID" value="KAK4312029.1"/>
    <property type="molecule type" value="Genomic_DNA"/>
</dbReference>
<accession>A0AAE1PRG5</accession>
<evidence type="ECO:0000313" key="1">
    <source>
        <dbReference type="EMBL" id="KAK4312029.1"/>
    </source>
</evidence>
<dbReference type="Proteomes" id="UP001292094">
    <property type="component" value="Unassembled WGS sequence"/>
</dbReference>
<name>A0AAE1PRG5_9EUCA</name>
<protein>
    <submittedName>
        <fullName evidence="1">Uncharacterized protein</fullName>
    </submittedName>
</protein>
<gene>
    <name evidence="1" type="ORF">Pmani_016522</name>
</gene>
<dbReference type="Gene3D" id="3.30.40.10">
    <property type="entry name" value="Zinc/RING finger domain, C3HC4 (zinc finger)"/>
    <property type="match status" value="1"/>
</dbReference>
<proteinExistence type="predicted"/>
<organism evidence="1 2">
    <name type="scientific">Petrolisthes manimaculis</name>
    <dbReference type="NCBI Taxonomy" id="1843537"/>
    <lineage>
        <taxon>Eukaryota</taxon>
        <taxon>Metazoa</taxon>
        <taxon>Ecdysozoa</taxon>
        <taxon>Arthropoda</taxon>
        <taxon>Crustacea</taxon>
        <taxon>Multicrustacea</taxon>
        <taxon>Malacostraca</taxon>
        <taxon>Eumalacostraca</taxon>
        <taxon>Eucarida</taxon>
        <taxon>Decapoda</taxon>
        <taxon>Pleocyemata</taxon>
        <taxon>Anomura</taxon>
        <taxon>Galatheoidea</taxon>
        <taxon>Porcellanidae</taxon>
        <taxon>Petrolisthes</taxon>
    </lineage>
</organism>
<dbReference type="InterPro" id="IPR013083">
    <property type="entry name" value="Znf_RING/FYVE/PHD"/>
</dbReference>
<sequence>MTVDYTEQVGSTSNCEIFREVTRHHQHGAAVSFSSVERSILRAKRRIQPRQPHTAEECANILESPEAEAVNGNLRAVVREQESDAIKNVERLDADMDITRHKREKICRNIEHRQNFKEKLQNRNYTLVQYINDIVYTFDSSASQFILPRDSYDEGGDEQHGLDNIDDEEFPHELRCSICLRRRERTVALMPCRHASLCAMLVVLIP</sequence>
<keyword evidence="2" id="KW-1185">Reference proteome</keyword>
<evidence type="ECO:0000313" key="2">
    <source>
        <dbReference type="Proteomes" id="UP001292094"/>
    </source>
</evidence>
<reference evidence="1" key="1">
    <citation type="submission" date="2023-11" db="EMBL/GenBank/DDBJ databases">
        <title>Genome assemblies of two species of porcelain crab, Petrolisthes cinctipes and Petrolisthes manimaculis (Anomura: Porcellanidae).</title>
        <authorList>
            <person name="Angst P."/>
        </authorList>
    </citation>
    <scope>NUCLEOTIDE SEQUENCE</scope>
    <source>
        <strain evidence="1">PB745_02</strain>
        <tissue evidence="1">Gill</tissue>
    </source>
</reference>